<proteinExistence type="predicted"/>
<protein>
    <submittedName>
        <fullName evidence="2">Uncharacterized protein</fullName>
    </submittedName>
</protein>
<dbReference type="WBParaSite" id="Hba_13634">
    <property type="protein sequence ID" value="Hba_13634"/>
    <property type="gene ID" value="Hba_13634"/>
</dbReference>
<organism evidence="1 2">
    <name type="scientific">Heterorhabditis bacteriophora</name>
    <name type="common">Entomopathogenic nematode worm</name>
    <dbReference type="NCBI Taxonomy" id="37862"/>
    <lineage>
        <taxon>Eukaryota</taxon>
        <taxon>Metazoa</taxon>
        <taxon>Ecdysozoa</taxon>
        <taxon>Nematoda</taxon>
        <taxon>Chromadorea</taxon>
        <taxon>Rhabditida</taxon>
        <taxon>Rhabditina</taxon>
        <taxon>Rhabditomorpha</taxon>
        <taxon>Strongyloidea</taxon>
        <taxon>Heterorhabditidae</taxon>
        <taxon>Heterorhabditis</taxon>
    </lineage>
</organism>
<sequence length="115" mass="12912">MITSHPVMALWCRSYGVGREGQDRFRLSAKKCSRIPHVPYCPTRPVDSSAAVVILAWIDPLISILSFCQSCRHGLVVDIGVQVETSWYQFLTTAFDLLSYLEMAVYLLCLKCNPG</sequence>
<dbReference type="Proteomes" id="UP000095283">
    <property type="component" value="Unplaced"/>
</dbReference>
<keyword evidence="1" id="KW-1185">Reference proteome</keyword>
<dbReference type="AlphaFoldDB" id="A0A1I7X8B8"/>
<name>A0A1I7X8B8_HETBA</name>
<accession>A0A1I7X8B8</accession>
<reference evidence="2" key="1">
    <citation type="submission" date="2016-11" db="UniProtKB">
        <authorList>
            <consortium name="WormBaseParasite"/>
        </authorList>
    </citation>
    <scope>IDENTIFICATION</scope>
</reference>
<evidence type="ECO:0000313" key="1">
    <source>
        <dbReference type="Proteomes" id="UP000095283"/>
    </source>
</evidence>
<evidence type="ECO:0000313" key="2">
    <source>
        <dbReference type="WBParaSite" id="Hba_13634"/>
    </source>
</evidence>